<keyword evidence="4" id="KW-1185">Reference proteome</keyword>
<keyword evidence="2" id="KW-1133">Transmembrane helix</keyword>
<dbReference type="Proteomes" id="UP000275356">
    <property type="component" value="Unassembled WGS sequence"/>
</dbReference>
<feature type="compositionally biased region" description="Low complexity" evidence="1">
    <location>
        <begin position="81"/>
        <end position="111"/>
    </location>
</feature>
<evidence type="ECO:0000313" key="4">
    <source>
        <dbReference type="Proteomes" id="UP000275356"/>
    </source>
</evidence>
<protein>
    <submittedName>
        <fullName evidence="3">Uncharacterized protein</fullName>
    </submittedName>
</protein>
<evidence type="ECO:0000256" key="1">
    <source>
        <dbReference type="SAM" id="MobiDB-lite"/>
    </source>
</evidence>
<name>A0A3N2D8M9_9MICO</name>
<dbReference type="RefSeq" id="WP_123738363.1">
    <property type="nucleotide sequence ID" value="NZ_RKHQ01000001.1"/>
</dbReference>
<feature type="transmembrane region" description="Helical" evidence="2">
    <location>
        <begin position="12"/>
        <end position="32"/>
    </location>
</feature>
<dbReference type="EMBL" id="RKHQ01000001">
    <property type="protein sequence ID" value="ROR96143.1"/>
    <property type="molecule type" value="Genomic_DNA"/>
</dbReference>
<keyword evidence="2" id="KW-0472">Membrane</keyword>
<sequence>MWDDLGTSLGALIPSIGVLAVFLLVVRAMVLADRRERSQRLREEALLDRELRERAAGEAAPGGPGASGVADAEAVADGRVGVDPAGGAAEPGASGVAPVEPGVPVAAAFPADSQNREPVAGDNR</sequence>
<feature type="region of interest" description="Disordered" evidence="1">
    <location>
        <begin position="54"/>
        <end position="73"/>
    </location>
</feature>
<feature type="region of interest" description="Disordered" evidence="1">
    <location>
        <begin position="81"/>
        <end position="124"/>
    </location>
</feature>
<organism evidence="3 4">
    <name type="scientific">Salana multivorans</name>
    <dbReference type="NCBI Taxonomy" id="120377"/>
    <lineage>
        <taxon>Bacteria</taxon>
        <taxon>Bacillati</taxon>
        <taxon>Actinomycetota</taxon>
        <taxon>Actinomycetes</taxon>
        <taxon>Micrococcales</taxon>
        <taxon>Beutenbergiaceae</taxon>
        <taxon>Salana</taxon>
    </lineage>
</organism>
<accession>A0A3N2D8M9</accession>
<proteinExistence type="predicted"/>
<reference evidence="3 4" key="1">
    <citation type="submission" date="2018-11" db="EMBL/GenBank/DDBJ databases">
        <title>Sequencing the genomes of 1000 actinobacteria strains.</title>
        <authorList>
            <person name="Klenk H.-P."/>
        </authorList>
    </citation>
    <scope>NUCLEOTIDE SEQUENCE [LARGE SCALE GENOMIC DNA]</scope>
    <source>
        <strain evidence="3 4">DSM 13521</strain>
    </source>
</reference>
<dbReference type="AlphaFoldDB" id="A0A3N2D8M9"/>
<comment type="caution">
    <text evidence="3">The sequence shown here is derived from an EMBL/GenBank/DDBJ whole genome shotgun (WGS) entry which is preliminary data.</text>
</comment>
<keyword evidence="2" id="KW-0812">Transmembrane</keyword>
<evidence type="ECO:0000256" key="2">
    <source>
        <dbReference type="SAM" id="Phobius"/>
    </source>
</evidence>
<gene>
    <name evidence="3" type="ORF">EDD28_0719</name>
</gene>
<evidence type="ECO:0000313" key="3">
    <source>
        <dbReference type="EMBL" id="ROR96143.1"/>
    </source>
</evidence>